<reference evidence="2" key="1">
    <citation type="submission" date="2024-10" db="EMBL/GenBank/DDBJ databases">
        <authorList>
            <person name="Ryan C."/>
        </authorList>
    </citation>
    <scope>NUCLEOTIDE SEQUENCE [LARGE SCALE GENOMIC DNA]</scope>
</reference>
<proteinExistence type="predicted"/>
<gene>
    <name evidence="2" type="ORF">URODEC1_LOCUS49795</name>
</gene>
<feature type="domain" description="F-box protein AT5G49610-like beta-propeller" evidence="1">
    <location>
        <begin position="3"/>
        <end position="196"/>
    </location>
</feature>
<sequence>MFWVLRASATAAARLSVSPPPRSKVVLADDTRFYTSTCCPDSSLNKILVCDFPSSSISAMALPDGVEEGHAGRVMLSWGDGSGGICLIHVQGSLLRVFRSDSNVGNWFLADTICLRQVCSNLGIAAAAGQSVEGYNTGVKIHAVGDNAKFVFLEMFGAVVFLDMTSKKAEKVYELTPEDNEVVSVHPLTLIRHPVFPLLNEQ</sequence>
<accession>A0ABC9A003</accession>
<dbReference type="Proteomes" id="UP001497457">
    <property type="component" value="Chromosome 2b"/>
</dbReference>
<dbReference type="Pfam" id="PF23635">
    <property type="entry name" value="Beta-prop_AT5G49610-like"/>
    <property type="match status" value="1"/>
</dbReference>
<protein>
    <recommendedName>
        <fullName evidence="1">F-box protein AT5G49610-like beta-propeller domain-containing protein</fullName>
    </recommendedName>
</protein>
<dbReference type="PANTHER" id="PTHR33207">
    <property type="entry name" value="F-BOX DOMAIN CONTAINING PROTEIN-RELATED"/>
    <property type="match status" value="1"/>
</dbReference>
<evidence type="ECO:0000313" key="2">
    <source>
        <dbReference type="EMBL" id="CAL4969853.1"/>
    </source>
</evidence>
<evidence type="ECO:0000313" key="3">
    <source>
        <dbReference type="Proteomes" id="UP001497457"/>
    </source>
</evidence>
<dbReference type="EMBL" id="OZ075112">
    <property type="protein sequence ID" value="CAL4969853.1"/>
    <property type="molecule type" value="Genomic_DNA"/>
</dbReference>
<name>A0ABC9A003_9POAL</name>
<organism evidence="2 3">
    <name type="scientific">Urochloa decumbens</name>
    <dbReference type="NCBI Taxonomy" id="240449"/>
    <lineage>
        <taxon>Eukaryota</taxon>
        <taxon>Viridiplantae</taxon>
        <taxon>Streptophyta</taxon>
        <taxon>Embryophyta</taxon>
        <taxon>Tracheophyta</taxon>
        <taxon>Spermatophyta</taxon>
        <taxon>Magnoliopsida</taxon>
        <taxon>Liliopsida</taxon>
        <taxon>Poales</taxon>
        <taxon>Poaceae</taxon>
        <taxon>PACMAD clade</taxon>
        <taxon>Panicoideae</taxon>
        <taxon>Panicodae</taxon>
        <taxon>Paniceae</taxon>
        <taxon>Melinidinae</taxon>
        <taxon>Urochloa</taxon>
    </lineage>
</organism>
<dbReference type="InterPro" id="IPR056594">
    <property type="entry name" value="AT5G49610-like_b-prop"/>
</dbReference>
<keyword evidence="3" id="KW-1185">Reference proteome</keyword>
<dbReference type="AlphaFoldDB" id="A0ABC9A003"/>
<evidence type="ECO:0000259" key="1">
    <source>
        <dbReference type="Pfam" id="PF23635"/>
    </source>
</evidence>